<sequence length="75" mass="8584">MKISTRNVKSVRSIFTKLKDEEQDIMNKSNVVYKKPCGDCARCYIGPTKTKLKQRVALHKSDKNQEGFLYAVEAC</sequence>
<evidence type="ECO:0000313" key="2">
    <source>
        <dbReference type="Proteomes" id="UP001431783"/>
    </source>
</evidence>
<accession>A0AAW1U4Z2</accession>
<dbReference type="AlphaFoldDB" id="A0AAW1U4Z2"/>
<proteinExistence type="predicted"/>
<dbReference type="EMBL" id="JARQZJ010000043">
    <property type="protein sequence ID" value="KAK9877658.1"/>
    <property type="molecule type" value="Genomic_DNA"/>
</dbReference>
<dbReference type="Proteomes" id="UP001431783">
    <property type="component" value="Unassembled WGS sequence"/>
</dbReference>
<organism evidence="1 2">
    <name type="scientific">Henosepilachna vigintioctopunctata</name>
    <dbReference type="NCBI Taxonomy" id="420089"/>
    <lineage>
        <taxon>Eukaryota</taxon>
        <taxon>Metazoa</taxon>
        <taxon>Ecdysozoa</taxon>
        <taxon>Arthropoda</taxon>
        <taxon>Hexapoda</taxon>
        <taxon>Insecta</taxon>
        <taxon>Pterygota</taxon>
        <taxon>Neoptera</taxon>
        <taxon>Endopterygota</taxon>
        <taxon>Coleoptera</taxon>
        <taxon>Polyphaga</taxon>
        <taxon>Cucujiformia</taxon>
        <taxon>Coccinelloidea</taxon>
        <taxon>Coccinellidae</taxon>
        <taxon>Epilachninae</taxon>
        <taxon>Epilachnini</taxon>
        <taxon>Henosepilachna</taxon>
    </lineage>
</organism>
<keyword evidence="2" id="KW-1185">Reference proteome</keyword>
<comment type="caution">
    <text evidence="1">The sequence shown here is derived from an EMBL/GenBank/DDBJ whole genome shotgun (WGS) entry which is preliminary data.</text>
</comment>
<reference evidence="1 2" key="1">
    <citation type="submission" date="2023-03" db="EMBL/GenBank/DDBJ databases">
        <title>Genome insight into feeding habits of ladybird beetles.</title>
        <authorList>
            <person name="Li H.-S."/>
            <person name="Huang Y.-H."/>
            <person name="Pang H."/>
        </authorList>
    </citation>
    <scope>NUCLEOTIDE SEQUENCE [LARGE SCALE GENOMIC DNA]</scope>
    <source>
        <strain evidence="1">SYSU_2023b</strain>
        <tissue evidence="1">Whole body</tissue>
    </source>
</reference>
<evidence type="ECO:0008006" key="3">
    <source>
        <dbReference type="Google" id="ProtNLM"/>
    </source>
</evidence>
<protein>
    <recommendedName>
        <fullName evidence="3">GIY-YIG homing endonuclease</fullName>
    </recommendedName>
</protein>
<name>A0AAW1U4Z2_9CUCU</name>
<evidence type="ECO:0000313" key="1">
    <source>
        <dbReference type="EMBL" id="KAK9877658.1"/>
    </source>
</evidence>
<gene>
    <name evidence="1" type="ORF">WA026_019328</name>
</gene>